<dbReference type="AlphaFoldDB" id="A0AAE9D9D6"/>
<name>A0AAE9D9D6_CAEBR</name>
<protein>
    <submittedName>
        <fullName evidence="1">Uncharacterized protein</fullName>
    </submittedName>
</protein>
<proteinExistence type="predicted"/>
<dbReference type="Proteomes" id="UP000827892">
    <property type="component" value="Chromosome III"/>
</dbReference>
<evidence type="ECO:0000313" key="1">
    <source>
        <dbReference type="EMBL" id="ULT99197.1"/>
    </source>
</evidence>
<gene>
    <name evidence="1" type="ORF">L3Y34_000497</name>
</gene>
<reference evidence="1 2" key="1">
    <citation type="submission" date="2022-05" db="EMBL/GenBank/DDBJ databases">
        <title>Chromosome-level reference genomes for two strains of Caenorhabditis briggsae: an improved platform for comparative genomics.</title>
        <authorList>
            <person name="Stevens L."/>
            <person name="Andersen E.C."/>
        </authorList>
    </citation>
    <scope>NUCLEOTIDE SEQUENCE [LARGE SCALE GENOMIC DNA]</scope>
    <source>
        <strain evidence="1">QX1410_ONT</strain>
        <tissue evidence="1">Whole-organism</tissue>
    </source>
</reference>
<dbReference type="EMBL" id="CP090893">
    <property type="protein sequence ID" value="ULT99197.1"/>
    <property type="molecule type" value="Genomic_DNA"/>
</dbReference>
<sequence>MAGNRIYWMPFIWLFAKDSSALGRRSKRRFIDWNAKYVISATAPTQILEQAEQKLEIDCPFCQKTTVIQGSASDLPKNFALIDIINNIFN</sequence>
<accession>A0AAE9D9D6</accession>
<organism evidence="1 2">
    <name type="scientific">Caenorhabditis briggsae</name>
    <dbReference type="NCBI Taxonomy" id="6238"/>
    <lineage>
        <taxon>Eukaryota</taxon>
        <taxon>Metazoa</taxon>
        <taxon>Ecdysozoa</taxon>
        <taxon>Nematoda</taxon>
        <taxon>Chromadorea</taxon>
        <taxon>Rhabditida</taxon>
        <taxon>Rhabditina</taxon>
        <taxon>Rhabditomorpha</taxon>
        <taxon>Rhabditoidea</taxon>
        <taxon>Rhabditidae</taxon>
        <taxon>Peloderinae</taxon>
        <taxon>Caenorhabditis</taxon>
    </lineage>
</organism>
<evidence type="ECO:0000313" key="2">
    <source>
        <dbReference type="Proteomes" id="UP000827892"/>
    </source>
</evidence>